<dbReference type="PROSITE" id="PS51257">
    <property type="entry name" value="PROKAR_LIPOPROTEIN"/>
    <property type="match status" value="1"/>
</dbReference>
<name>A0ABM5N558_EMTOG</name>
<dbReference type="InterPro" id="IPR025345">
    <property type="entry name" value="DUF4249"/>
</dbReference>
<keyword evidence="1" id="KW-0732">Signal</keyword>
<evidence type="ECO:0000313" key="3">
    <source>
        <dbReference type="Proteomes" id="UP000002875"/>
    </source>
</evidence>
<feature type="signal peptide" evidence="1">
    <location>
        <begin position="1"/>
        <end position="21"/>
    </location>
</feature>
<keyword evidence="3" id="KW-1185">Reference proteome</keyword>
<dbReference type="Proteomes" id="UP000002875">
    <property type="component" value="Chromosome"/>
</dbReference>
<protein>
    <recommendedName>
        <fullName evidence="4">DUF4249 family protein</fullName>
    </recommendedName>
</protein>
<dbReference type="RefSeq" id="WP_015030334.1">
    <property type="nucleotide sequence ID" value="NC_018748.1"/>
</dbReference>
<reference evidence="2 3" key="1">
    <citation type="submission" date="2011-07" db="EMBL/GenBank/DDBJ databases">
        <title>The complete genome of chromosome of Emticicia oligotrophica DSM 17448.</title>
        <authorList>
            <consortium name="US DOE Joint Genome Institute (JGI-PGF)"/>
            <person name="Lucas S."/>
            <person name="Han J."/>
            <person name="Lapidus A."/>
            <person name="Bruce D."/>
            <person name="Goodwin L."/>
            <person name="Pitluck S."/>
            <person name="Peters L."/>
            <person name="Kyrpides N."/>
            <person name="Mavromatis K."/>
            <person name="Ivanova N."/>
            <person name="Ovchinnikova G."/>
            <person name="Teshima H."/>
            <person name="Detter J.C."/>
            <person name="Tapia R."/>
            <person name="Han C."/>
            <person name="Land M."/>
            <person name="Hauser L."/>
            <person name="Markowitz V."/>
            <person name="Cheng J.-F."/>
            <person name="Hugenholtz P."/>
            <person name="Woyke T."/>
            <person name="Wu D."/>
            <person name="Tindall B."/>
            <person name="Pomrenke H."/>
            <person name="Brambilla E."/>
            <person name="Klenk H.-P."/>
            <person name="Eisen J.A."/>
        </authorList>
    </citation>
    <scope>NUCLEOTIDE SEQUENCE [LARGE SCALE GENOMIC DNA]</scope>
    <source>
        <strain evidence="2 3">DSM 17448</strain>
    </source>
</reference>
<evidence type="ECO:0008006" key="4">
    <source>
        <dbReference type="Google" id="ProtNLM"/>
    </source>
</evidence>
<feature type="chain" id="PRO_5045310383" description="DUF4249 family protein" evidence="1">
    <location>
        <begin position="22"/>
        <end position="285"/>
    </location>
</feature>
<evidence type="ECO:0000256" key="1">
    <source>
        <dbReference type="SAM" id="SignalP"/>
    </source>
</evidence>
<dbReference type="Pfam" id="PF14054">
    <property type="entry name" value="DUF4249"/>
    <property type="match status" value="1"/>
</dbReference>
<proteinExistence type="predicted"/>
<organism evidence="2 3">
    <name type="scientific">Emticicia oligotrophica (strain DSM 17448 / CIP 109782 / MTCC 6937 / GPTSA100-15)</name>
    <dbReference type="NCBI Taxonomy" id="929562"/>
    <lineage>
        <taxon>Bacteria</taxon>
        <taxon>Pseudomonadati</taxon>
        <taxon>Bacteroidota</taxon>
        <taxon>Cytophagia</taxon>
        <taxon>Cytophagales</taxon>
        <taxon>Leadbetterellaceae</taxon>
        <taxon>Emticicia</taxon>
    </lineage>
</organism>
<accession>A0ABM5N558</accession>
<dbReference type="EMBL" id="CP002961">
    <property type="protein sequence ID" value="AFK04645.1"/>
    <property type="molecule type" value="Genomic_DNA"/>
</dbReference>
<evidence type="ECO:0000313" key="2">
    <source>
        <dbReference type="EMBL" id="AFK04645.1"/>
    </source>
</evidence>
<sequence>MKNINISFFLLSFLIFLGSCTETNTVINPGDKPVVEAYLAPNHPVSLKLYSEIPYSDTSEGVSQPIDGVSIKIIGSNGKTFTLSSQGSGLYTSANNELIGPAGTTYSLEFDFKGRKVRATTEIPSKPINFKSDKTEISRTQIDLSNFTPGSGGGIRPGGGFNQENTSVNLTWSNPNNYYHFVAVENVEENRVQIIIPPSGSSFPSFRFFNEPLIGSSNVVRSQSFQFFGKHDIILYRVNGEYAALYQATGTTSQNLSTPPTSIINGLGIFTGINADTVKFVVNKN</sequence>
<gene>
    <name evidence="2" type="ordered locus">Emtol_3517</name>
</gene>